<evidence type="ECO:0000259" key="2">
    <source>
        <dbReference type="SMART" id="SM00923"/>
    </source>
</evidence>
<dbReference type="SUPFAM" id="SSF160582">
    <property type="entry name" value="MbtH-like"/>
    <property type="match status" value="1"/>
</dbReference>
<dbReference type="CDD" id="cd05930">
    <property type="entry name" value="A_NRPS"/>
    <property type="match status" value="1"/>
</dbReference>
<organism evidence="3 4">
    <name type="scientific">Streptomyces gulbargensis</name>
    <dbReference type="NCBI Taxonomy" id="364901"/>
    <lineage>
        <taxon>Bacteria</taxon>
        <taxon>Bacillati</taxon>
        <taxon>Actinomycetota</taxon>
        <taxon>Actinomycetes</taxon>
        <taxon>Kitasatosporales</taxon>
        <taxon>Streptomycetaceae</taxon>
        <taxon>Streptomyces</taxon>
    </lineage>
</organism>
<dbReference type="InterPro" id="IPR025110">
    <property type="entry name" value="AMP-bd_C"/>
</dbReference>
<protein>
    <recommendedName>
        <fullName evidence="2">MbtH-like domain-containing protein</fullName>
    </recommendedName>
</protein>
<dbReference type="Gene3D" id="3.30.300.30">
    <property type="match status" value="1"/>
</dbReference>
<dbReference type="SUPFAM" id="SSF56801">
    <property type="entry name" value="Acetyl-CoA synthetase-like"/>
    <property type="match status" value="1"/>
</dbReference>
<sequence length="626" mass="65196">MRDRTNPFDDPDASFTVLSNAEGQHSLWPVSVPAPAGWSAVHGPSGREACLAYVEEHWTDLRPSSLGSPTSDPWAGAAVGAGAADGQDQAGGRPATTPLHGPKRARNAGDTLDGLICRYAETTPDAIAVTDPEGSLTYAELVERARGVAAVLCARGMETEARVGVLVPRSCDYVVAVLGVMLAGCAFVPLDPEYPPARLTQALRDSGAAGMICRKDTATLLPFDGETVRLDEIEAAEAPAPVRPTDPGPGPGGVADDARRLACVLYTSGSTGRPKGVALPHAALVNHFLWEAEFLRVGPADRIAQRAPSGFDAALWELAVALLSGATLVVVPTEVGTLTSAFRDYADARGISLMLAVPTLLQAYLESGVLGEVPSLRTVVSCGEALHRSLAESIRAETGARVVNVYGPTEGGVGATEFSLDTDVVSATVPIGKPAGNVTIHLLDDRLRPAPAGETGEVYIAGPQLARGYFGAPALTAERFVADHLGGVPGARLYRTGDLARMLPSGDLEYLGRGDGQFKLHGVRVETAEVEAVLTACPGVGAAAVAVRPVAAGRSVLVAYVVPLPEAEEGLVSRLHAFARDRLHGAMIPARCVLMDRLPLLPNGKVDRSSLPAVTDRPGKPARARS</sequence>
<dbReference type="InterPro" id="IPR042099">
    <property type="entry name" value="ANL_N_sf"/>
</dbReference>
<dbReference type="NCBIfam" id="TIGR01733">
    <property type="entry name" value="AA-adenyl-dom"/>
    <property type="match status" value="1"/>
</dbReference>
<dbReference type="InterPro" id="IPR005153">
    <property type="entry name" value="MbtH-like_dom"/>
</dbReference>
<comment type="caution">
    <text evidence="3">The sequence shown here is derived from an EMBL/GenBank/DDBJ whole genome shotgun (WGS) entry which is preliminary data.</text>
</comment>
<dbReference type="PANTHER" id="PTHR45527">
    <property type="entry name" value="NONRIBOSOMAL PEPTIDE SYNTHETASE"/>
    <property type="match status" value="1"/>
</dbReference>
<evidence type="ECO:0000313" key="4">
    <source>
        <dbReference type="Proteomes" id="UP001501000"/>
    </source>
</evidence>
<dbReference type="Proteomes" id="UP001501000">
    <property type="component" value="Unassembled WGS sequence"/>
</dbReference>
<keyword evidence="4" id="KW-1185">Reference proteome</keyword>
<dbReference type="SMART" id="SM00923">
    <property type="entry name" value="MbtH"/>
    <property type="match status" value="1"/>
</dbReference>
<feature type="compositionally biased region" description="Low complexity" evidence="1">
    <location>
        <begin position="75"/>
        <end position="92"/>
    </location>
</feature>
<gene>
    <name evidence="3" type="ORF">GCM10022244_04870</name>
</gene>
<feature type="region of interest" description="Disordered" evidence="1">
    <location>
        <begin position="63"/>
        <end position="107"/>
    </location>
</feature>
<dbReference type="InterPro" id="IPR045851">
    <property type="entry name" value="AMP-bd_C_sf"/>
</dbReference>
<dbReference type="InterPro" id="IPR038020">
    <property type="entry name" value="MbtH-like_sf"/>
</dbReference>
<dbReference type="EMBL" id="BAABAJ010000001">
    <property type="protein sequence ID" value="GAA3897588.1"/>
    <property type="molecule type" value="Genomic_DNA"/>
</dbReference>
<accession>A0ABP7LDF6</accession>
<dbReference type="Pfam" id="PF03621">
    <property type="entry name" value="MbtH"/>
    <property type="match status" value="1"/>
</dbReference>
<reference evidence="4" key="1">
    <citation type="journal article" date="2019" name="Int. J. Syst. Evol. Microbiol.">
        <title>The Global Catalogue of Microorganisms (GCM) 10K type strain sequencing project: providing services to taxonomists for standard genome sequencing and annotation.</title>
        <authorList>
            <consortium name="The Broad Institute Genomics Platform"/>
            <consortium name="The Broad Institute Genome Sequencing Center for Infectious Disease"/>
            <person name="Wu L."/>
            <person name="Ma J."/>
        </authorList>
    </citation>
    <scope>NUCLEOTIDE SEQUENCE [LARGE SCALE GENOMIC DNA]</scope>
    <source>
        <strain evidence="4">JCM 16956</strain>
    </source>
</reference>
<dbReference type="InterPro" id="IPR020845">
    <property type="entry name" value="AMP-binding_CS"/>
</dbReference>
<dbReference type="InterPro" id="IPR000873">
    <property type="entry name" value="AMP-dep_synth/lig_dom"/>
</dbReference>
<proteinExistence type="predicted"/>
<dbReference type="PANTHER" id="PTHR45527:SF1">
    <property type="entry name" value="FATTY ACID SYNTHASE"/>
    <property type="match status" value="1"/>
</dbReference>
<evidence type="ECO:0000256" key="1">
    <source>
        <dbReference type="SAM" id="MobiDB-lite"/>
    </source>
</evidence>
<name>A0ABP7LDF6_9ACTN</name>
<dbReference type="Pfam" id="PF00501">
    <property type="entry name" value="AMP-binding"/>
    <property type="match status" value="1"/>
</dbReference>
<dbReference type="Pfam" id="PF13193">
    <property type="entry name" value="AMP-binding_C"/>
    <property type="match status" value="1"/>
</dbReference>
<dbReference type="RefSeq" id="WP_345278255.1">
    <property type="nucleotide sequence ID" value="NZ_BAABAJ010000001.1"/>
</dbReference>
<dbReference type="PROSITE" id="PS00455">
    <property type="entry name" value="AMP_BINDING"/>
    <property type="match status" value="1"/>
</dbReference>
<dbReference type="Gene3D" id="3.90.820.10">
    <property type="entry name" value="Structural Genomics, Unknown Function 30-nov-00 1gh9 Mol_id"/>
    <property type="match status" value="1"/>
</dbReference>
<dbReference type="InterPro" id="IPR010071">
    <property type="entry name" value="AA_adenyl_dom"/>
</dbReference>
<feature type="domain" description="MbtH-like" evidence="2">
    <location>
        <begin position="6"/>
        <end position="56"/>
    </location>
</feature>
<dbReference type="Gene3D" id="3.40.50.12780">
    <property type="entry name" value="N-terminal domain of ligase-like"/>
    <property type="match status" value="1"/>
</dbReference>
<feature type="region of interest" description="Disordered" evidence="1">
    <location>
        <begin position="607"/>
        <end position="626"/>
    </location>
</feature>
<evidence type="ECO:0000313" key="3">
    <source>
        <dbReference type="EMBL" id="GAA3897588.1"/>
    </source>
</evidence>